<keyword evidence="3 4" id="KW-0810">Translation regulation</keyword>
<sequence length="149" mass="16466">MNLQTKYLGEIDVDQDKMLHFPSGLPGFIDEKQFALLEMPGNPVFQVLQSVKTPDIAFIVVSPYQFYQDYVIDLDDRSAISLDISHASDVIVLTIVTVKEPLEASTLNLKAPIIINSQNNKGEQYILTTDAYPSQAAIMASNSTTVKGE</sequence>
<comment type="function">
    <text evidence="4">Acts as an anti-CsrA protein, binds CsrA and prevents it from repressing translation of its target genes, one of which is flagellin. Binds to flagellin and participates in the assembly of the flagellum.</text>
</comment>
<evidence type="ECO:0000313" key="5">
    <source>
        <dbReference type="EMBL" id="MFC7747774.1"/>
    </source>
</evidence>
<keyword evidence="6" id="KW-1185">Reference proteome</keyword>
<name>A0ABW2UYX9_9BACI</name>
<evidence type="ECO:0000256" key="4">
    <source>
        <dbReference type="HAMAP-Rule" id="MF_01185"/>
    </source>
</evidence>
<evidence type="ECO:0000313" key="6">
    <source>
        <dbReference type="Proteomes" id="UP001596620"/>
    </source>
</evidence>
<dbReference type="HAMAP" id="MF_01185">
    <property type="entry name" value="FliW"/>
    <property type="match status" value="1"/>
</dbReference>
<comment type="similarity">
    <text evidence="4">Belongs to the FliW family.</text>
</comment>
<dbReference type="PANTHER" id="PTHR39190">
    <property type="entry name" value="FLAGELLAR ASSEMBLY FACTOR FLIW"/>
    <property type="match status" value="1"/>
</dbReference>
<keyword evidence="4" id="KW-0143">Chaperone</keyword>
<keyword evidence="2 4" id="KW-1005">Bacterial flagellum biogenesis</keyword>
<gene>
    <name evidence="4 5" type="primary">fliW</name>
    <name evidence="5" type="ORF">ACFQU8_11310</name>
</gene>
<organism evidence="5 6">
    <name type="scientific">Lentibacillus kimchii</name>
    <dbReference type="NCBI Taxonomy" id="1542911"/>
    <lineage>
        <taxon>Bacteria</taxon>
        <taxon>Bacillati</taxon>
        <taxon>Bacillota</taxon>
        <taxon>Bacilli</taxon>
        <taxon>Bacillales</taxon>
        <taxon>Bacillaceae</taxon>
        <taxon>Lentibacillus</taxon>
    </lineage>
</organism>
<dbReference type="Proteomes" id="UP001596620">
    <property type="component" value="Unassembled WGS sequence"/>
</dbReference>
<dbReference type="InterPro" id="IPR024046">
    <property type="entry name" value="Flagellar_assmbl_FliW_dom_sf"/>
</dbReference>
<dbReference type="SUPFAM" id="SSF141457">
    <property type="entry name" value="BH3618-like"/>
    <property type="match status" value="1"/>
</dbReference>
<keyword evidence="5" id="KW-0966">Cell projection</keyword>
<evidence type="ECO:0000256" key="3">
    <source>
        <dbReference type="ARBA" id="ARBA00022845"/>
    </source>
</evidence>
<comment type="caution">
    <text evidence="5">The sequence shown here is derived from an EMBL/GenBank/DDBJ whole genome shotgun (WGS) entry which is preliminary data.</text>
</comment>
<keyword evidence="1 4" id="KW-0963">Cytoplasm</keyword>
<dbReference type="InterPro" id="IPR003775">
    <property type="entry name" value="Flagellar_assembly_factor_FliW"/>
</dbReference>
<accession>A0ABW2UYX9</accession>
<dbReference type="Pfam" id="PF02623">
    <property type="entry name" value="FliW"/>
    <property type="match status" value="1"/>
</dbReference>
<dbReference type="EMBL" id="JBHTGR010000055">
    <property type="protein sequence ID" value="MFC7747774.1"/>
    <property type="molecule type" value="Genomic_DNA"/>
</dbReference>
<reference evidence="6" key="1">
    <citation type="journal article" date="2019" name="Int. J. Syst. Evol. Microbiol.">
        <title>The Global Catalogue of Microorganisms (GCM) 10K type strain sequencing project: providing services to taxonomists for standard genome sequencing and annotation.</title>
        <authorList>
            <consortium name="The Broad Institute Genomics Platform"/>
            <consortium name="The Broad Institute Genome Sequencing Center for Infectious Disease"/>
            <person name="Wu L."/>
            <person name="Ma J."/>
        </authorList>
    </citation>
    <scope>NUCLEOTIDE SEQUENCE [LARGE SCALE GENOMIC DNA]</scope>
    <source>
        <strain evidence="6">JCM 30234</strain>
    </source>
</reference>
<dbReference type="NCBIfam" id="NF009793">
    <property type="entry name" value="PRK13285.1-1"/>
    <property type="match status" value="1"/>
</dbReference>
<keyword evidence="5" id="KW-0969">Cilium</keyword>
<protein>
    <recommendedName>
        <fullName evidence="4">Flagellar assembly factor FliW</fullName>
    </recommendedName>
</protein>
<comment type="subunit">
    <text evidence="4">Interacts with translational regulator CsrA and flagellin(s).</text>
</comment>
<comment type="subcellular location">
    <subcellularLocation>
        <location evidence="4">Cytoplasm</location>
    </subcellularLocation>
</comment>
<dbReference type="PANTHER" id="PTHR39190:SF1">
    <property type="entry name" value="FLAGELLAR ASSEMBLY FACTOR FLIW"/>
    <property type="match status" value="1"/>
</dbReference>
<evidence type="ECO:0000256" key="1">
    <source>
        <dbReference type="ARBA" id="ARBA00022490"/>
    </source>
</evidence>
<dbReference type="Gene3D" id="2.30.290.10">
    <property type="entry name" value="BH3618-like"/>
    <property type="match status" value="1"/>
</dbReference>
<keyword evidence="5" id="KW-0282">Flagellum</keyword>
<evidence type="ECO:0000256" key="2">
    <source>
        <dbReference type="ARBA" id="ARBA00022795"/>
    </source>
</evidence>
<proteinExistence type="inferred from homology"/>